<protein>
    <recommendedName>
        <fullName evidence="5">Lipoprotein</fullName>
    </recommendedName>
</protein>
<dbReference type="RefSeq" id="WP_043523439.1">
    <property type="nucleotide sequence ID" value="NZ_BAABKU010000013.1"/>
</dbReference>
<sequence>MRKKIAAAAVVIALAGCENAAEPQAAPTSPAVTPTPSASPTMVEVSHDAPGTFVGWFADDPDTLDLGDQTVFSNEMIGAGYRAAITTVAARKEFVADPDEFATLHLTADAGRFPPEPAPGTWERIHLKPGAGREFLLAKTDGKLVRPAIRIGAKSYPLGDPGDGALLVVAAAPKTKVLLEVGDNGHRQAQDMRTGRRYGAEPGRYDVIVDNWITSNHAPERIGNYSWVRAGGRNYAIFVSSYIVKRLPWMEGRGYAPKGKAWLSVSVDVSAAPEQGKGHDDDRAEATLPSSGLRIGGLTPVAGSHRRSGYQYDFVVQVPANFTTGTLKMSLSGAKLKVNGKATSFSVLQTVGSSTPLRLT</sequence>
<organism evidence="3 4">
    <name type="scientific">Actinoplanes utahensis</name>
    <dbReference type="NCBI Taxonomy" id="1869"/>
    <lineage>
        <taxon>Bacteria</taxon>
        <taxon>Bacillati</taxon>
        <taxon>Actinomycetota</taxon>
        <taxon>Actinomycetes</taxon>
        <taxon>Micromonosporales</taxon>
        <taxon>Micromonosporaceae</taxon>
        <taxon>Actinoplanes</taxon>
    </lineage>
</organism>
<evidence type="ECO:0000256" key="1">
    <source>
        <dbReference type="SAM" id="MobiDB-lite"/>
    </source>
</evidence>
<evidence type="ECO:0000313" key="3">
    <source>
        <dbReference type="EMBL" id="KHD77964.1"/>
    </source>
</evidence>
<feature type="region of interest" description="Disordered" evidence="1">
    <location>
        <begin position="22"/>
        <end position="43"/>
    </location>
</feature>
<accession>A0A0A6UU33</accession>
<gene>
    <name evidence="3" type="ORF">MB27_07500</name>
</gene>
<dbReference type="PROSITE" id="PS51257">
    <property type="entry name" value="PROKAR_LIPOPROTEIN"/>
    <property type="match status" value="1"/>
</dbReference>
<reference evidence="3 4" key="1">
    <citation type="submission" date="2014-10" db="EMBL/GenBank/DDBJ databases">
        <title>Draft genome sequence of Actinoplanes utahensis NRRL 12052.</title>
        <authorList>
            <person name="Velasco-Bucheli B."/>
            <person name="del Cerro C."/>
            <person name="Hormigo D."/>
            <person name="Garcia J.L."/>
            <person name="Acebal C."/>
            <person name="Arroyo M."/>
            <person name="de la Mata I."/>
        </authorList>
    </citation>
    <scope>NUCLEOTIDE SEQUENCE [LARGE SCALE GENOMIC DNA]</scope>
    <source>
        <strain evidence="3 4">NRRL 12052</strain>
    </source>
</reference>
<proteinExistence type="predicted"/>
<name>A0A0A6UU33_ACTUT</name>
<dbReference type="EMBL" id="JRTT01000007">
    <property type="protein sequence ID" value="KHD77964.1"/>
    <property type="molecule type" value="Genomic_DNA"/>
</dbReference>
<feature type="compositionally biased region" description="Low complexity" evidence="1">
    <location>
        <begin position="25"/>
        <end position="41"/>
    </location>
</feature>
<dbReference type="Proteomes" id="UP000054537">
    <property type="component" value="Unassembled WGS sequence"/>
</dbReference>
<dbReference type="AlphaFoldDB" id="A0A0A6UU33"/>
<keyword evidence="4" id="KW-1185">Reference proteome</keyword>
<feature type="chain" id="PRO_5039470458" description="Lipoprotein" evidence="2">
    <location>
        <begin position="21"/>
        <end position="360"/>
    </location>
</feature>
<evidence type="ECO:0008006" key="5">
    <source>
        <dbReference type="Google" id="ProtNLM"/>
    </source>
</evidence>
<keyword evidence="2" id="KW-0732">Signal</keyword>
<dbReference type="OrthoDB" id="3721452at2"/>
<evidence type="ECO:0000313" key="4">
    <source>
        <dbReference type="Proteomes" id="UP000054537"/>
    </source>
</evidence>
<comment type="caution">
    <text evidence="3">The sequence shown here is derived from an EMBL/GenBank/DDBJ whole genome shotgun (WGS) entry which is preliminary data.</text>
</comment>
<feature type="signal peptide" evidence="2">
    <location>
        <begin position="1"/>
        <end position="20"/>
    </location>
</feature>
<evidence type="ECO:0000256" key="2">
    <source>
        <dbReference type="SAM" id="SignalP"/>
    </source>
</evidence>